<comment type="caution">
    <text evidence="2">The sequence shown here is derived from an EMBL/GenBank/DDBJ whole genome shotgun (WGS) entry which is preliminary data.</text>
</comment>
<evidence type="ECO:0000313" key="3">
    <source>
        <dbReference type="Proteomes" id="UP000314294"/>
    </source>
</evidence>
<proteinExistence type="predicted"/>
<organism evidence="2 3">
    <name type="scientific">Liparis tanakae</name>
    <name type="common">Tanaka's snailfish</name>
    <dbReference type="NCBI Taxonomy" id="230148"/>
    <lineage>
        <taxon>Eukaryota</taxon>
        <taxon>Metazoa</taxon>
        <taxon>Chordata</taxon>
        <taxon>Craniata</taxon>
        <taxon>Vertebrata</taxon>
        <taxon>Euteleostomi</taxon>
        <taxon>Actinopterygii</taxon>
        <taxon>Neopterygii</taxon>
        <taxon>Teleostei</taxon>
        <taxon>Neoteleostei</taxon>
        <taxon>Acanthomorphata</taxon>
        <taxon>Eupercaria</taxon>
        <taxon>Perciformes</taxon>
        <taxon>Cottioidei</taxon>
        <taxon>Cottales</taxon>
        <taxon>Liparidae</taxon>
        <taxon>Liparis</taxon>
    </lineage>
</organism>
<feature type="compositionally biased region" description="Basic and acidic residues" evidence="1">
    <location>
        <begin position="74"/>
        <end position="108"/>
    </location>
</feature>
<keyword evidence="3" id="KW-1185">Reference proteome</keyword>
<feature type="compositionally biased region" description="Polar residues" evidence="1">
    <location>
        <begin position="110"/>
        <end position="127"/>
    </location>
</feature>
<accession>A0A4Z2H329</accession>
<dbReference type="EMBL" id="SRLO01000350">
    <property type="protein sequence ID" value="TNN59705.1"/>
    <property type="molecule type" value="Genomic_DNA"/>
</dbReference>
<feature type="compositionally biased region" description="Basic and acidic residues" evidence="1">
    <location>
        <begin position="41"/>
        <end position="67"/>
    </location>
</feature>
<gene>
    <name evidence="2" type="ORF">EYF80_030076</name>
</gene>
<feature type="region of interest" description="Disordered" evidence="1">
    <location>
        <begin position="1"/>
        <end position="129"/>
    </location>
</feature>
<name>A0A4Z2H329_9TELE</name>
<sequence length="155" mass="18199">MPQTRLYKLSKMDGRQTPTRGQMHRQRELYPMRLLKAIHSQKTERGRRGGSRRETTESENRDIRQERSINLQLEGKKRRDLSDRKQNKEEEHRRRSEGHQGSADHDEVQNVPQVTEVSPGVEQQSQVDHLHVAEGTHRESLSKVNRSFFPSAFHV</sequence>
<dbReference type="Proteomes" id="UP000314294">
    <property type="component" value="Unassembled WGS sequence"/>
</dbReference>
<protein>
    <submittedName>
        <fullName evidence="2">Uncharacterized protein</fullName>
    </submittedName>
</protein>
<reference evidence="2 3" key="1">
    <citation type="submission" date="2019-03" db="EMBL/GenBank/DDBJ databases">
        <title>First draft genome of Liparis tanakae, snailfish: a comprehensive survey of snailfish specific genes.</title>
        <authorList>
            <person name="Kim W."/>
            <person name="Song I."/>
            <person name="Jeong J.-H."/>
            <person name="Kim D."/>
            <person name="Kim S."/>
            <person name="Ryu S."/>
            <person name="Song J.Y."/>
            <person name="Lee S.K."/>
        </authorList>
    </citation>
    <scope>NUCLEOTIDE SEQUENCE [LARGE SCALE GENOMIC DNA]</scope>
    <source>
        <tissue evidence="2">Muscle</tissue>
    </source>
</reference>
<dbReference type="AlphaFoldDB" id="A0A4Z2H329"/>
<evidence type="ECO:0000313" key="2">
    <source>
        <dbReference type="EMBL" id="TNN59705.1"/>
    </source>
</evidence>
<evidence type="ECO:0000256" key="1">
    <source>
        <dbReference type="SAM" id="MobiDB-lite"/>
    </source>
</evidence>